<feature type="transmembrane region" description="Helical" evidence="2">
    <location>
        <begin position="87"/>
        <end position="105"/>
    </location>
</feature>
<feature type="region of interest" description="Disordered" evidence="1">
    <location>
        <begin position="16"/>
        <end position="70"/>
    </location>
</feature>
<feature type="transmembrane region" description="Helical" evidence="2">
    <location>
        <begin position="162"/>
        <end position="182"/>
    </location>
</feature>
<feature type="domain" description="Phosphatidic acid phosphatase type 2/haloperoxidase" evidence="3">
    <location>
        <begin position="181"/>
        <end position="273"/>
    </location>
</feature>
<feature type="transmembrane region" description="Helical" evidence="2">
    <location>
        <begin position="202"/>
        <end position="222"/>
    </location>
</feature>
<evidence type="ECO:0000256" key="2">
    <source>
        <dbReference type="SAM" id="Phobius"/>
    </source>
</evidence>
<proteinExistence type="predicted"/>
<name>A0A857KKN0_9ACTN</name>
<keyword evidence="2" id="KW-0472">Membrane</keyword>
<dbReference type="Pfam" id="PF01569">
    <property type="entry name" value="PAP2"/>
    <property type="match status" value="1"/>
</dbReference>
<evidence type="ECO:0000313" key="4">
    <source>
        <dbReference type="EMBL" id="QHN40092.1"/>
    </source>
</evidence>
<feature type="compositionally biased region" description="Basic and acidic residues" evidence="1">
    <location>
        <begin position="16"/>
        <end position="34"/>
    </location>
</feature>
<dbReference type="SUPFAM" id="SSF48317">
    <property type="entry name" value="Acid phosphatase/Vanadium-dependent haloperoxidase"/>
    <property type="match status" value="1"/>
</dbReference>
<gene>
    <name evidence="4" type="ORF">GII30_13870</name>
</gene>
<dbReference type="AlphaFoldDB" id="A0A857KKN0"/>
<evidence type="ECO:0000256" key="1">
    <source>
        <dbReference type="SAM" id="MobiDB-lite"/>
    </source>
</evidence>
<feature type="transmembrane region" description="Helical" evidence="2">
    <location>
        <begin position="136"/>
        <end position="155"/>
    </location>
</feature>
<feature type="transmembrane region" description="Helical" evidence="2">
    <location>
        <begin position="294"/>
        <end position="318"/>
    </location>
</feature>
<dbReference type="Gene3D" id="1.20.144.10">
    <property type="entry name" value="Phosphatidic acid phosphatase type 2/haloperoxidase"/>
    <property type="match status" value="1"/>
</dbReference>
<keyword evidence="2" id="KW-0812">Transmembrane</keyword>
<feature type="transmembrane region" description="Helical" evidence="2">
    <location>
        <begin position="338"/>
        <end position="357"/>
    </location>
</feature>
<evidence type="ECO:0000259" key="3">
    <source>
        <dbReference type="Pfam" id="PF01569"/>
    </source>
</evidence>
<protein>
    <submittedName>
        <fullName evidence="4">Phosphatase PAP2 family protein</fullName>
    </submittedName>
</protein>
<keyword evidence="2" id="KW-1133">Transmembrane helix</keyword>
<dbReference type="InterPro" id="IPR000326">
    <property type="entry name" value="PAP2/HPO"/>
</dbReference>
<feature type="transmembrane region" description="Helical" evidence="2">
    <location>
        <begin position="259"/>
        <end position="282"/>
    </location>
</feature>
<organism evidence="4">
    <name type="scientific">Gordonia amarae</name>
    <dbReference type="NCBI Taxonomy" id="36821"/>
    <lineage>
        <taxon>Bacteria</taxon>
        <taxon>Bacillati</taxon>
        <taxon>Actinomycetota</taxon>
        <taxon>Actinomycetes</taxon>
        <taxon>Mycobacteriales</taxon>
        <taxon>Gordoniaceae</taxon>
        <taxon>Gordonia</taxon>
    </lineage>
</organism>
<feature type="transmembrane region" description="Helical" evidence="2">
    <location>
        <begin position="229"/>
        <end position="247"/>
    </location>
</feature>
<sequence>MRGPLLGIVTIRTHTEHSAGQRDEFGQRHLPSLERRRRGPRAVRPAGRGDYPSNAGGTPPLERTPMRYDPRTIDTVTDGSVRAAVRWAILLVVAAAACAGTYYLMVRTERGQTIEDYALAGSDQIGSNAGLRAGDFLSQISTTSLVVTTIVIFAIGLARGRLLLALAGVAIVIGGQVVAQPLKSELIRPDLLEATGAPDHNSFPSGHSAIAASIVCALLVVVPYRLRGIVGVIGVTGATAISTYTVVAKWHRLSDTVGANAVAVGVACLVMLVCTACGAIRLQVVAPGSGSTVLRNAAVVALTGGAMVVSVGAVLVIADGWNRVPLDWVSSDRFLLGSQLLAASATVLCLIAFWATLYRLDLAPRRRVSVGGSTVLRV</sequence>
<dbReference type="EMBL" id="CP045810">
    <property type="protein sequence ID" value="QHN40092.1"/>
    <property type="molecule type" value="Genomic_DNA"/>
</dbReference>
<dbReference type="CDD" id="cd01610">
    <property type="entry name" value="PAP2_like"/>
    <property type="match status" value="1"/>
</dbReference>
<accession>A0A857KKN0</accession>
<dbReference type="InterPro" id="IPR036938">
    <property type="entry name" value="PAP2/HPO_sf"/>
</dbReference>
<reference evidence="4" key="1">
    <citation type="journal article" date="2021" name="Nat. Microbiol.">
        <title>Cocultivation of an ultrasmall environmental parasitic bacterium with lytic ability against bacteria associated with wastewater foams.</title>
        <authorList>
            <person name="Batinovic S."/>
            <person name="Rose J.J.A."/>
            <person name="Ratcliffe J."/>
            <person name="Seviour R.J."/>
            <person name="Petrovski S."/>
        </authorList>
    </citation>
    <scope>NUCLEOTIDE SEQUENCE</scope>
    <source>
        <strain evidence="4">CON44</strain>
    </source>
</reference>